<feature type="domain" description="Alpha/beta hydrolase fold-3" evidence="2">
    <location>
        <begin position="118"/>
        <end position="339"/>
    </location>
</feature>
<keyword evidence="4" id="KW-1185">Reference proteome</keyword>
<gene>
    <name evidence="3" type="ORF">G6O67_000343</name>
</gene>
<name>A0A8H4V9V5_9HYPO</name>
<reference evidence="3 4" key="1">
    <citation type="journal article" date="2020" name="Genome Biol. Evol.">
        <title>A new high-quality draft genome assembly of the Chinese cordyceps Ophiocordyceps sinensis.</title>
        <authorList>
            <person name="Shu R."/>
            <person name="Zhang J."/>
            <person name="Meng Q."/>
            <person name="Zhang H."/>
            <person name="Zhou G."/>
            <person name="Li M."/>
            <person name="Wu P."/>
            <person name="Zhao Y."/>
            <person name="Chen C."/>
            <person name="Qin Q."/>
        </authorList>
    </citation>
    <scope>NUCLEOTIDE SEQUENCE [LARGE SCALE GENOMIC DNA]</scope>
    <source>
        <strain evidence="3 4">IOZ07</strain>
    </source>
</reference>
<dbReference type="AlphaFoldDB" id="A0A8H4V9V5"/>
<organism evidence="3 4">
    <name type="scientific">Ophiocordyceps sinensis</name>
    <dbReference type="NCBI Taxonomy" id="72228"/>
    <lineage>
        <taxon>Eukaryota</taxon>
        <taxon>Fungi</taxon>
        <taxon>Dikarya</taxon>
        <taxon>Ascomycota</taxon>
        <taxon>Pezizomycotina</taxon>
        <taxon>Sordariomycetes</taxon>
        <taxon>Hypocreomycetidae</taxon>
        <taxon>Hypocreales</taxon>
        <taxon>Ophiocordycipitaceae</taxon>
        <taxon>Ophiocordyceps</taxon>
    </lineage>
</organism>
<dbReference type="InterPro" id="IPR050300">
    <property type="entry name" value="GDXG_lipolytic_enzyme"/>
</dbReference>
<accession>A0A8H4V9V5</accession>
<protein>
    <recommendedName>
        <fullName evidence="2">Alpha/beta hydrolase fold-3 domain-containing protein</fullName>
    </recommendedName>
</protein>
<sequence length="401" mass="44371">MGELKRAISSSTSLSVAASIASSTALSVATPCLANPVEPDYVNPLEASSRWYLTARASAVRYAATLGFGIANRSDPPAPSPSRDVWLDSTLSQWKGRQKIKVEVWVPPRIAVGPRSAVINLHGGGWILGQGTDDARWAGAVMSALDAVVFTVNYRLAPGYPFPVPLEDCIDALMQIVARGAEFGIDPSRVFLSGFSAGATIALGSWIILQDPSRWHYELPVAPPEIAGIILFYPTLDITISRPEKRQACSRPELTLSPGMTDLIDASYVYPPIPRDQRTDPRLSPGLMSDELLKKLPPMHLCLCEYDMLLAEGIRFTQRLQYHDKSYSIRIVDGEAHAWDKPPPLAPKESVNVEYGEATQAMARWLGRDCETDRESSTSKRARRMRMRRPRYLTFRSRSSR</sequence>
<dbReference type="GO" id="GO:0016787">
    <property type="term" value="F:hydrolase activity"/>
    <property type="evidence" value="ECO:0007669"/>
    <property type="project" value="UniProtKB-KW"/>
</dbReference>
<dbReference type="EMBL" id="JAAVMX010000001">
    <property type="protein sequence ID" value="KAF4513020.1"/>
    <property type="molecule type" value="Genomic_DNA"/>
</dbReference>
<dbReference type="InterPro" id="IPR029058">
    <property type="entry name" value="AB_hydrolase_fold"/>
</dbReference>
<dbReference type="Pfam" id="PF07859">
    <property type="entry name" value="Abhydrolase_3"/>
    <property type="match status" value="1"/>
</dbReference>
<dbReference type="Gene3D" id="3.40.50.1820">
    <property type="entry name" value="alpha/beta hydrolase"/>
    <property type="match status" value="1"/>
</dbReference>
<dbReference type="OrthoDB" id="433474at2759"/>
<evidence type="ECO:0000313" key="4">
    <source>
        <dbReference type="Proteomes" id="UP000557566"/>
    </source>
</evidence>
<evidence type="ECO:0000256" key="1">
    <source>
        <dbReference type="ARBA" id="ARBA00022801"/>
    </source>
</evidence>
<proteinExistence type="predicted"/>
<dbReference type="Proteomes" id="UP000557566">
    <property type="component" value="Unassembled WGS sequence"/>
</dbReference>
<dbReference type="SUPFAM" id="SSF53474">
    <property type="entry name" value="alpha/beta-Hydrolases"/>
    <property type="match status" value="1"/>
</dbReference>
<dbReference type="PANTHER" id="PTHR48081">
    <property type="entry name" value="AB HYDROLASE SUPERFAMILY PROTEIN C4A8.06C"/>
    <property type="match status" value="1"/>
</dbReference>
<keyword evidence="1" id="KW-0378">Hydrolase</keyword>
<evidence type="ECO:0000313" key="3">
    <source>
        <dbReference type="EMBL" id="KAF4513020.1"/>
    </source>
</evidence>
<comment type="caution">
    <text evidence="3">The sequence shown here is derived from an EMBL/GenBank/DDBJ whole genome shotgun (WGS) entry which is preliminary data.</text>
</comment>
<dbReference type="InterPro" id="IPR013094">
    <property type="entry name" value="AB_hydrolase_3"/>
</dbReference>
<evidence type="ECO:0000259" key="2">
    <source>
        <dbReference type="Pfam" id="PF07859"/>
    </source>
</evidence>
<dbReference type="PANTHER" id="PTHR48081:SF8">
    <property type="entry name" value="ALPHA_BETA HYDROLASE FOLD-3 DOMAIN-CONTAINING PROTEIN-RELATED"/>
    <property type="match status" value="1"/>
</dbReference>